<keyword evidence="1" id="KW-1133">Transmembrane helix</keyword>
<keyword evidence="1" id="KW-0812">Transmembrane</keyword>
<evidence type="ECO:0000313" key="3">
    <source>
        <dbReference type="EMBL" id="EGU48182.1"/>
    </source>
</evidence>
<protein>
    <submittedName>
        <fullName evidence="2">Uncharacterized protein</fullName>
    </submittedName>
</protein>
<keyword evidence="1" id="KW-0472">Membrane</keyword>
<dbReference type="eggNOG" id="ENOG5030TF7">
    <property type="taxonomic scope" value="Bacteria"/>
</dbReference>
<name>F9TC45_9VIBR</name>
<proteinExistence type="predicted"/>
<keyword evidence="4" id="KW-1185">Reference proteome</keyword>
<dbReference type="EMBL" id="CP009354">
    <property type="protein sequence ID" value="AIW15084.1"/>
    <property type="molecule type" value="Genomic_DNA"/>
</dbReference>
<dbReference type="HOGENOM" id="CLU_153826_0_0_6"/>
<feature type="transmembrane region" description="Helical" evidence="1">
    <location>
        <begin position="108"/>
        <end position="131"/>
    </location>
</feature>
<dbReference type="AlphaFoldDB" id="F9TC45"/>
<dbReference type="Proteomes" id="UP000003836">
    <property type="component" value="Unassembled WGS sequence"/>
</dbReference>
<sequence>MIDLIIKIGVLLIVAGGFPYLITNLYLSIKLRKRKYEMIQAIVDSAPSSFKERAKFLMDSNISWVFASSAGHIWYSYLMLRFGWRIPKHDLQEWHKSIRYIYGSNYPVYRFSTLLINVWLTGLPVLFLLAFQG</sequence>
<evidence type="ECO:0000256" key="1">
    <source>
        <dbReference type="SAM" id="Phobius"/>
    </source>
</evidence>
<dbReference type="PATRIC" id="fig|1051646.9.peg.2566"/>
<feature type="transmembrane region" description="Helical" evidence="1">
    <location>
        <begin position="6"/>
        <end position="27"/>
    </location>
</feature>
<feature type="transmembrane region" description="Helical" evidence="1">
    <location>
        <begin position="61"/>
        <end position="80"/>
    </location>
</feature>
<dbReference type="EMBL" id="AFWI01000199">
    <property type="protein sequence ID" value="EGU48182.1"/>
    <property type="molecule type" value="Genomic_DNA"/>
</dbReference>
<reference evidence="3 4" key="2">
    <citation type="journal article" date="2012" name="Int. J. Syst. Evol. Microbiol.">
        <title>Vibrio caribbeanicus sp. nov., isolated from the marine sponge Scleritoderma cyanea.</title>
        <authorList>
            <person name="Hoffmann M."/>
            <person name="Monday S.R."/>
            <person name="Allard M.W."/>
            <person name="Strain E.A."/>
            <person name="Whittaker P."/>
            <person name="Naum M."/>
            <person name="McCarthy P.J."/>
            <person name="Lopez J.V."/>
            <person name="Fischer M."/>
            <person name="Brown E.W."/>
        </authorList>
    </citation>
    <scope>NUCLEOTIDE SEQUENCE [LARGE SCALE GENOMIC DNA]</scope>
    <source>
        <strain evidence="3 4">ATCC 19109</strain>
    </source>
</reference>
<gene>
    <name evidence="2" type="ORF">IX91_13050</name>
    <name evidence="3" type="ORF">VITU9109_11930</name>
</gene>
<evidence type="ECO:0000313" key="5">
    <source>
        <dbReference type="Proteomes" id="UP000030071"/>
    </source>
</evidence>
<evidence type="ECO:0000313" key="4">
    <source>
        <dbReference type="Proteomes" id="UP000003836"/>
    </source>
</evidence>
<dbReference type="KEGG" id="vtu:IX91_13050"/>
<reference evidence="3" key="1">
    <citation type="submission" date="2011-08" db="EMBL/GenBank/DDBJ databases">
        <authorList>
            <person name="Hoffman M."/>
            <person name="Strain E.A."/>
            <person name="Brown E."/>
            <person name="Allard M.W."/>
        </authorList>
    </citation>
    <scope>NUCLEOTIDE SEQUENCE</scope>
    <source>
        <strain evidence="3">ATCC 19109</strain>
    </source>
</reference>
<evidence type="ECO:0000313" key="2">
    <source>
        <dbReference type="EMBL" id="AIW15084.1"/>
    </source>
</evidence>
<dbReference type="Proteomes" id="UP000030071">
    <property type="component" value="Chromosome 1"/>
</dbReference>
<reference evidence="2 5" key="3">
    <citation type="submission" date="2014-08" db="EMBL/GenBank/DDBJ databases">
        <title>First Complete Genome Sequence of the Shellfish Pathogen Vibrio tubiashii.</title>
        <authorList>
            <person name="Richards G.P."/>
            <person name="Needleman D.S."/>
            <person name="Watson M.A."/>
            <person name="Bono J.L."/>
        </authorList>
    </citation>
    <scope>NUCLEOTIDE SEQUENCE [LARGE SCALE GENOMIC DNA]</scope>
    <source>
        <strain evidence="2 5">ATCC 19109</strain>
    </source>
</reference>
<organism evidence="2 5">
    <name type="scientific">Vibrio tubiashii ATCC 19109</name>
    <dbReference type="NCBI Taxonomy" id="1051646"/>
    <lineage>
        <taxon>Bacteria</taxon>
        <taxon>Pseudomonadati</taxon>
        <taxon>Pseudomonadota</taxon>
        <taxon>Gammaproteobacteria</taxon>
        <taxon>Vibrionales</taxon>
        <taxon>Vibrionaceae</taxon>
        <taxon>Vibrio</taxon>
        <taxon>Vibrio oreintalis group</taxon>
    </lineage>
</organism>
<accession>F9TC45</accession>